<dbReference type="AlphaFoldDB" id="A0A6M1T795"/>
<evidence type="ECO:0000313" key="1">
    <source>
        <dbReference type="EMBL" id="NGP88533.1"/>
    </source>
</evidence>
<dbReference type="GO" id="GO:0005829">
    <property type="term" value="C:cytosol"/>
    <property type="evidence" value="ECO:0007669"/>
    <property type="project" value="TreeGrafter"/>
</dbReference>
<dbReference type="RefSeq" id="WP_165268348.1">
    <property type="nucleotide sequence ID" value="NZ_JAALLS010000010.1"/>
</dbReference>
<proteinExistence type="predicted"/>
<reference evidence="1 2" key="1">
    <citation type="submission" date="2020-02" db="EMBL/GenBank/DDBJ databases">
        <title>Aliifodinibius halophilus 2W32, complete genome.</title>
        <authorList>
            <person name="Li Y."/>
            <person name="Wu S."/>
        </authorList>
    </citation>
    <scope>NUCLEOTIDE SEQUENCE [LARGE SCALE GENOMIC DNA]</scope>
    <source>
        <strain evidence="1 2">2W32</strain>
    </source>
</reference>
<dbReference type="NCBIfam" id="TIGR00725">
    <property type="entry name" value="TIGR00725 family protein"/>
    <property type="match status" value="1"/>
</dbReference>
<dbReference type="Pfam" id="PF18306">
    <property type="entry name" value="LDcluster4"/>
    <property type="match status" value="1"/>
</dbReference>
<protein>
    <submittedName>
        <fullName evidence="1">TIGR00725 family protein</fullName>
    </submittedName>
</protein>
<dbReference type="PANTHER" id="PTHR43393:SF3">
    <property type="entry name" value="LYSINE DECARBOXYLASE-LIKE PROTEIN"/>
    <property type="match status" value="1"/>
</dbReference>
<dbReference type="EMBL" id="JAALLS010000010">
    <property type="protein sequence ID" value="NGP88533.1"/>
    <property type="molecule type" value="Genomic_DNA"/>
</dbReference>
<dbReference type="InterPro" id="IPR005268">
    <property type="entry name" value="CHP00725"/>
</dbReference>
<gene>
    <name evidence="1" type="ORF">G3569_09205</name>
</gene>
<comment type="caution">
    <text evidence="1">The sequence shown here is derived from an EMBL/GenBank/DDBJ whole genome shotgun (WGS) entry which is preliminary data.</text>
</comment>
<dbReference type="Proteomes" id="UP000479132">
    <property type="component" value="Unassembled WGS sequence"/>
</dbReference>
<dbReference type="InterPro" id="IPR052341">
    <property type="entry name" value="LOG_family_nucleotidases"/>
</dbReference>
<accession>A0A6M1T795</accession>
<dbReference type="PANTHER" id="PTHR43393">
    <property type="entry name" value="CYTOKININ RIBOSIDE 5'-MONOPHOSPHATE PHOSPHORIBOHYDROLASE"/>
    <property type="match status" value="1"/>
</dbReference>
<dbReference type="Gene3D" id="3.40.50.450">
    <property type="match status" value="1"/>
</dbReference>
<sequence length="161" mass="16693">MANTIIGVMGPGEGATQQNISDATELGKLIAEKEWVLLTGGRNVGVMNAASKGAQQAGGLIVGILPSENRDNSSPYVDIPICTGMGGARNNINVLSSDVVVACGMGAGTTTEIMLAIKAQKPLLLLNAKQSLMEYLEVLPYPSPKQATSPAQLISFITPIL</sequence>
<dbReference type="SUPFAM" id="SSF102405">
    <property type="entry name" value="MCP/YpsA-like"/>
    <property type="match status" value="1"/>
</dbReference>
<evidence type="ECO:0000313" key="2">
    <source>
        <dbReference type="Proteomes" id="UP000479132"/>
    </source>
</evidence>
<organism evidence="1 2">
    <name type="scientific">Fodinibius halophilus</name>
    <dbReference type="NCBI Taxonomy" id="1736908"/>
    <lineage>
        <taxon>Bacteria</taxon>
        <taxon>Pseudomonadati</taxon>
        <taxon>Balneolota</taxon>
        <taxon>Balneolia</taxon>
        <taxon>Balneolales</taxon>
        <taxon>Balneolaceae</taxon>
        <taxon>Fodinibius</taxon>
    </lineage>
</organism>
<name>A0A6M1T795_9BACT</name>
<keyword evidence="2" id="KW-1185">Reference proteome</keyword>
<dbReference type="InterPro" id="IPR041164">
    <property type="entry name" value="LDcluster4"/>
</dbReference>